<feature type="compositionally biased region" description="Low complexity" evidence="7">
    <location>
        <begin position="192"/>
        <end position="211"/>
    </location>
</feature>
<dbReference type="EMBL" id="BAABJP010000031">
    <property type="protein sequence ID" value="GAA5165899.1"/>
    <property type="molecule type" value="Genomic_DNA"/>
</dbReference>
<proteinExistence type="predicted"/>
<protein>
    <submittedName>
        <fullName evidence="10">MFS transporter</fullName>
    </submittedName>
</protein>
<evidence type="ECO:0000256" key="8">
    <source>
        <dbReference type="SAM" id="Phobius"/>
    </source>
</evidence>
<dbReference type="Proteomes" id="UP001428817">
    <property type="component" value="Unassembled WGS sequence"/>
</dbReference>
<feature type="transmembrane region" description="Helical" evidence="8">
    <location>
        <begin position="254"/>
        <end position="272"/>
    </location>
</feature>
<dbReference type="Pfam" id="PF07690">
    <property type="entry name" value="MFS_1"/>
    <property type="match status" value="1"/>
</dbReference>
<feature type="transmembrane region" description="Helical" evidence="8">
    <location>
        <begin position="358"/>
        <end position="377"/>
    </location>
</feature>
<evidence type="ECO:0000256" key="4">
    <source>
        <dbReference type="ARBA" id="ARBA00022692"/>
    </source>
</evidence>
<dbReference type="PANTHER" id="PTHR42718:SF46">
    <property type="entry name" value="BLR6921 PROTEIN"/>
    <property type="match status" value="1"/>
</dbReference>
<gene>
    <name evidence="10" type="ORF">GCM10023321_56510</name>
</gene>
<feature type="transmembrane region" description="Helical" evidence="8">
    <location>
        <begin position="48"/>
        <end position="65"/>
    </location>
</feature>
<dbReference type="InterPro" id="IPR036259">
    <property type="entry name" value="MFS_trans_sf"/>
</dbReference>
<reference evidence="11" key="1">
    <citation type="journal article" date="2019" name="Int. J. Syst. Evol. Microbiol.">
        <title>The Global Catalogue of Microorganisms (GCM) 10K type strain sequencing project: providing services to taxonomists for standard genome sequencing and annotation.</title>
        <authorList>
            <consortium name="The Broad Institute Genomics Platform"/>
            <consortium name="The Broad Institute Genome Sequencing Center for Infectious Disease"/>
            <person name="Wu L."/>
            <person name="Ma J."/>
        </authorList>
    </citation>
    <scope>NUCLEOTIDE SEQUENCE [LARGE SCALE GENOMIC DNA]</scope>
    <source>
        <strain evidence="11">JCM 18303</strain>
    </source>
</reference>
<keyword evidence="11" id="KW-1185">Reference proteome</keyword>
<evidence type="ECO:0000256" key="3">
    <source>
        <dbReference type="ARBA" id="ARBA00022475"/>
    </source>
</evidence>
<organism evidence="10 11">
    <name type="scientific">Pseudonocardia eucalypti</name>
    <dbReference type="NCBI Taxonomy" id="648755"/>
    <lineage>
        <taxon>Bacteria</taxon>
        <taxon>Bacillati</taxon>
        <taxon>Actinomycetota</taxon>
        <taxon>Actinomycetes</taxon>
        <taxon>Pseudonocardiales</taxon>
        <taxon>Pseudonocardiaceae</taxon>
        <taxon>Pseudonocardia</taxon>
    </lineage>
</organism>
<comment type="caution">
    <text evidence="10">The sequence shown here is derived from an EMBL/GenBank/DDBJ whole genome shotgun (WGS) entry which is preliminary data.</text>
</comment>
<comment type="subcellular location">
    <subcellularLocation>
        <location evidence="1">Cell membrane</location>
        <topology evidence="1">Multi-pass membrane protein</topology>
    </subcellularLocation>
</comment>
<keyword evidence="6 8" id="KW-0472">Membrane</keyword>
<evidence type="ECO:0000256" key="1">
    <source>
        <dbReference type="ARBA" id="ARBA00004651"/>
    </source>
</evidence>
<dbReference type="Gene3D" id="1.20.1720.10">
    <property type="entry name" value="Multidrug resistance protein D"/>
    <property type="match status" value="1"/>
</dbReference>
<evidence type="ECO:0000256" key="6">
    <source>
        <dbReference type="ARBA" id="ARBA00023136"/>
    </source>
</evidence>
<dbReference type="Gene3D" id="1.20.1250.20">
    <property type="entry name" value="MFS general substrate transporter like domains"/>
    <property type="match status" value="1"/>
</dbReference>
<dbReference type="SUPFAM" id="SSF103473">
    <property type="entry name" value="MFS general substrate transporter"/>
    <property type="match status" value="1"/>
</dbReference>
<feature type="domain" description="Major facilitator superfamily (MFS) profile" evidence="9">
    <location>
        <begin position="10"/>
        <end position="489"/>
    </location>
</feature>
<accession>A0ABP9QQM8</accession>
<feature type="transmembrane region" description="Helical" evidence="8">
    <location>
        <begin position="463"/>
        <end position="485"/>
    </location>
</feature>
<feature type="transmembrane region" description="Helical" evidence="8">
    <location>
        <begin position="135"/>
        <end position="156"/>
    </location>
</feature>
<keyword evidence="3" id="KW-1003">Cell membrane</keyword>
<sequence length="493" mass="48286">MATHPHRWSALAVVSLAQLMIALDATVMNVALPSVQHALGLSDGDRQWVITAYTLAFGGLLLLGGRLTDRLGQARAFLAGLAGFAAASAAGGLATGLVPLALARAAQGASAALLAPSALALVSVTFTAPRDRAKAFALFGAIAGSGGAVGLLLGGVLVGQLGWRACLFVTVPVAVVAALGTRYLPSGPPFRPRMAPGGPGAGLDPPGVGLDRPGAGSDPPGAGLDLPGAALVTAGLAGLVAGCSGAAGQGWASGWTLGPLGAGLALIALFGWCEARAARPLLPPRLLADRARVGACLAVAFAVAGMLGVFLFLSYYLQVVLGYSPVRTGLAFLPLSLAVFGSAQLVAARLLPRCPARALIVPGLLAAAAAMGLLTRLTPESGYASLVLPAEILLGVGLGCVFTPAISSATARVDRADAGIAAAVVNTAQQVGGSVGLALLNTVAAGAAAGYPAARTVALVHGYTTAAAVAAGLLLAGAALAAFLITTSTGGNP</sequence>
<keyword evidence="5 8" id="KW-1133">Transmembrane helix</keyword>
<dbReference type="RefSeq" id="WP_185064932.1">
    <property type="nucleotide sequence ID" value="NZ_BAABJP010000031.1"/>
</dbReference>
<keyword evidence="2" id="KW-0813">Transport</keyword>
<evidence type="ECO:0000259" key="9">
    <source>
        <dbReference type="PROSITE" id="PS50850"/>
    </source>
</evidence>
<dbReference type="InterPro" id="IPR020846">
    <property type="entry name" value="MFS_dom"/>
</dbReference>
<feature type="transmembrane region" description="Helical" evidence="8">
    <location>
        <begin position="162"/>
        <end position="184"/>
    </location>
</feature>
<keyword evidence="4 8" id="KW-0812">Transmembrane</keyword>
<feature type="transmembrane region" description="Helical" evidence="8">
    <location>
        <begin position="329"/>
        <end position="351"/>
    </location>
</feature>
<dbReference type="InterPro" id="IPR011701">
    <property type="entry name" value="MFS"/>
</dbReference>
<evidence type="ECO:0000256" key="2">
    <source>
        <dbReference type="ARBA" id="ARBA00022448"/>
    </source>
</evidence>
<evidence type="ECO:0000313" key="10">
    <source>
        <dbReference type="EMBL" id="GAA5165899.1"/>
    </source>
</evidence>
<name>A0ABP9QQM8_9PSEU</name>
<evidence type="ECO:0000256" key="7">
    <source>
        <dbReference type="SAM" id="MobiDB-lite"/>
    </source>
</evidence>
<evidence type="ECO:0000256" key="5">
    <source>
        <dbReference type="ARBA" id="ARBA00022989"/>
    </source>
</evidence>
<feature type="transmembrane region" description="Helical" evidence="8">
    <location>
        <begin position="293"/>
        <end position="317"/>
    </location>
</feature>
<feature type="region of interest" description="Disordered" evidence="7">
    <location>
        <begin position="190"/>
        <end position="216"/>
    </location>
</feature>
<feature type="transmembrane region" description="Helical" evidence="8">
    <location>
        <begin position="383"/>
        <end position="406"/>
    </location>
</feature>
<feature type="transmembrane region" description="Helical" evidence="8">
    <location>
        <begin position="77"/>
        <end position="102"/>
    </location>
</feature>
<dbReference type="PANTHER" id="PTHR42718">
    <property type="entry name" value="MAJOR FACILITATOR SUPERFAMILY MULTIDRUG TRANSPORTER MFSC"/>
    <property type="match status" value="1"/>
</dbReference>
<evidence type="ECO:0000313" key="11">
    <source>
        <dbReference type="Proteomes" id="UP001428817"/>
    </source>
</evidence>
<dbReference type="PROSITE" id="PS50850">
    <property type="entry name" value="MFS"/>
    <property type="match status" value="1"/>
</dbReference>